<dbReference type="RefSeq" id="WP_170034949.1">
    <property type="nucleotide sequence ID" value="NZ_JABDTL010000001.1"/>
</dbReference>
<keyword evidence="1" id="KW-0812">Transmembrane</keyword>
<keyword evidence="1" id="KW-1133">Transmembrane helix</keyword>
<keyword evidence="1" id="KW-0472">Membrane</keyword>
<evidence type="ECO:0000313" key="2">
    <source>
        <dbReference type="EMBL" id="MBB6071557.1"/>
    </source>
</evidence>
<protein>
    <submittedName>
        <fullName evidence="2">Uncharacterized protein</fullName>
    </submittedName>
</protein>
<comment type="caution">
    <text evidence="2">The sequence shown here is derived from an EMBL/GenBank/DDBJ whole genome shotgun (WGS) entry which is preliminary data.</text>
</comment>
<name>A0A841H0M4_9BACT</name>
<evidence type="ECO:0000313" key="3">
    <source>
        <dbReference type="Proteomes" id="UP000582837"/>
    </source>
</evidence>
<keyword evidence="3" id="KW-1185">Reference proteome</keyword>
<feature type="transmembrane region" description="Helical" evidence="1">
    <location>
        <begin position="210"/>
        <end position="229"/>
    </location>
</feature>
<gene>
    <name evidence="2" type="ORF">HNQ61_003185</name>
</gene>
<reference evidence="2 3" key="1">
    <citation type="submission" date="2020-08" db="EMBL/GenBank/DDBJ databases">
        <title>Genomic Encyclopedia of Type Strains, Phase IV (KMG-IV): sequencing the most valuable type-strain genomes for metagenomic binning, comparative biology and taxonomic classification.</title>
        <authorList>
            <person name="Goeker M."/>
        </authorList>
    </citation>
    <scope>NUCLEOTIDE SEQUENCE [LARGE SCALE GENOMIC DNA]</scope>
    <source>
        <strain evidence="2 3">DSM 29007</strain>
    </source>
</reference>
<dbReference type="EMBL" id="JACHIA010000009">
    <property type="protein sequence ID" value="MBB6071557.1"/>
    <property type="molecule type" value="Genomic_DNA"/>
</dbReference>
<dbReference type="AlphaFoldDB" id="A0A841H0M4"/>
<feature type="transmembrane region" description="Helical" evidence="1">
    <location>
        <begin position="273"/>
        <end position="295"/>
    </location>
</feature>
<organism evidence="2 3">
    <name type="scientific">Longimicrobium terrae</name>
    <dbReference type="NCBI Taxonomy" id="1639882"/>
    <lineage>
        <taxon>Bacteria</taxon>
        <taxon>Pseudomonadati</taxon>
        <taxon>Gemmatimonadota</taxon>
        <taxon>Longimicrobiia</taxon>
        <taxon>Longimicrobiales</taxon>
        <taxon>Longimicrobiaceae</taxon>
        <taxon>Longimicrobium</taxon>
    </lineage>
</organism>
<proteinExistence type="predicted"/>
<accession>A0A841H0M4</accession>
<dbReference type="Proteomes" id="UP000582837">
    <property type="component" value="Unassembled WGS sequence"/>
</dbReference>
<evidence type="ECO:0000256" key="1">
    <source>
        <dbReference type="SAM" id="Phobius"/>
    </source>
</evidence>
<sequence length="306" mass="34031">MAARFARIFLLLPALLCTGCGDDRPRDLEGRWEVRMQLTENWYKRRQPLTGTIMGEIVFSRDLPRLFEWNLPRGEMPPYESGCAFLPEELFAGEPANPLRSSPNAARDCDVSIGYRTADMVQVGLHVGYVDAETWFTGFRHGDTITGTWIGGSESLDQGGRGTFVMRRTGAASARFYELQRDARSRHRVLTIIDWIDWFFSLRREARRPLVAVLAAGAVLTFAAAWLAGNGARRRSAASLVMGAACTAEWLCYEQGPSALRLATADFAGRTIHWLPVLALLGTMILILVLTGLALRSIRRSALLNP</sequence>